<dbReference type="FunFam" id="2.30.29.30:FF:000092">
    <property type="entry name" value="Connector enhancer of kinase suppressor of Ras 2"/>
    <property type="match status" value="1"/>
</dbReference>
<proteinExistence type="inferred from homology"/>
<dbReference type="Gene3D" id="1.10.150.50">
    <property type="entry name" value="Transcription Factor, Ets-1"/>
    <property type="match status" value="1"/>
</dbReference>
<feature type="region of interest" description="Disordered" evidence="3">
    <location>
        <begin position="258"/>
        <end position="301"/>
    </location>
</feature>
<evidence type="ECO:0000313" key="9">
    <source>
        <dbReference type="Proteomes" id="UP000261620"/>
    </source>
</evidence>
<dbReference type="OMA" id="DVPYRCD"/>
<feature type="compositionally biased region" description="Pro residues" evidence="3">
    <location>
        <begin position="644"/>
        <end position="657"/>
    </location>
</feature>
<feature type="region of interest" description="Disordered" evidence="3">
    <location>
        <begin position="430"/>
        <end position="482"/>
    </location>
</feature>
<feature type="compositionally biased region" description="Polar residues" evidence="3">
    <location>
        <begin position="461"/>
        <end position="475"/>
    </location>
</feature>
<feature type="domain" description="PH" evidence="4">
    <location>
        <begin position="514"/>
        <end position="613"/>
    </location>
</feature>
<dbReference type="SMART" id="SM00454">
    <property type="entry name" value="SAM"/>
    <property type="match status" value="1"/>
</dbReference>
<dbReference type="SUPFAM" id="SSF50729">
    <property type="entry name" value="PH domain-like"/>
    <property type="match status" value="1"/>
</dbReference>
<dbReference type="GO" id="GO:0009966">
    <property type="term" value="P:regulation of signal transduction"/>
    <property type="evidence" value="ECO:0007669"/>
    <property type="project" value="InterPro"/>
</dbReference>
<evidence type="ECO:0000313" key="8">
    <source>
        <dbReference type="Ensembl" id="ENSMMOP00000004863.1"/>
    </source>
</evidence>
<dbReference type="CDD" id="cd01260">
    <property type="entry name" value="PH_CNK_mammalian-like"/>
    <property type="match status" value="1"/>
</dbReference>
<dbReference type="Pfam" id="PF00595">
    <property type="entry name" value="PDZ"/>
    <property type="match status" value="1"/>
</dbReference>
<feature type="region of interest" description="Disordered" evidence="3">
    <location>
        <begin position="627"/>
        <end position="708"/>
    </location>
</feature>
<evidence type="ECO:0008006" key="10">
    <source>
        <dbReference type="Google" id="ProtNLM"/>
    </source>
</evidence>
<keyword evidence="2" id="KW-0597">Phosphoprotein</keyword>
<feature type="domain" description="SAM" evidence="5">
    <location>
        <begin position="11"/>
        <end position="76"/>
    </location>
</feature>
<dbReference type="Pfam" id="PF06663">
    <property type="entry name" value="CNK2_3_dom"/>
    <property type="match status" value="1"/>
</dbReference>
<evidence type="ECO:0000256" key="1">
    <source>
        <dbReference type="ARBA" id="ARBA00009498"/>
    </source>
</evidence>
<dbReference type="SMART" id="SM00233">
    <property type="entry name" value="PH"/>
    <property type="match status" value="1"/>
</dbReference>
<dbReference type="FunFam" id="2.30.42.10:FF:000060">
    <property type="entry name" value="Connector enhancer of kinase suppressor of Ras 2"/>
    <property type="match status" value="1"/>
</dbReference>
<dbReference type="InterPro" id="IPR010599">
    <property type="entry name" value="CNK2/3_dom"/>
</dbReference>
<dbReference type="InterPro" id="IPR013761">
    <property type="entry name" value="SAM/pointed_sf"/>
</dbReference>
<dbReference type="SUPFAM" id="SSF50156">
    <property type="entry name" value="PDZ domain-like"/>
    <property type="match status" value="1"/>
</dbReference>
<dbReference type="Ensembl" id="ENSMMOT00000004950.1">
    <property type="protein sequence ID" value="ENSMMOP00000004863.1"/>
    <property type="gene ID" value="ENSMMOG00000003882.1"/>
</dbReference>
<dbReference type="GO" id="GO:0005737">
    <property type="term" value="C:cytoplasm"/>
    <property type="evidence" value="ECO:0007669"/>
    <property type="project" value="InterPro"/>
</dbReference>
<evidence type="ECO:0000259" key="7">
    <source>
        <dbReference type="PROSITE" id="PS51290"/>
    </source>
</evidence>
<dbReference type="AlphaFoldDB" id="A0A3Q3VTV8"/>
<name>A0A3Q3VTV8_MOLML</name>
<dbReference type="CDD" id="cd06748">
    <property type="entry name" value="PDZ_CNK1_2_3-like"/>
    <property type="match status" value="1"/>
</dbReference>
<evidence type="ECO:0000259" key="4">
    <source>
        <dbReference type="PROSITE" id="PS50003"/>
    </source>
</evidence>
<dbReference type="FunFam" id="1.10.150.50:FF:000019">
    <property type="entry name" value="Connector enhancer of kinase suppressor of Ras 2"/>
    <property type="match status" value="1"/>
</dbReference>
<dbReference type="InterPro" id="IPR051566">
    <property type="entry name" value="CNKSR"/>
</dbReference>
<dbReference type="PROSITE" id="PS50003">
    <property type="entry name" value="PH_DOMAIN"/>
    <property type="match status" value="1"/>
</dbReference>
<dbReference type="SUPFAM" id="SSF47769">
    <property type="entry name" value="SAM/Pointed domain"/>
    <property type="match status" value="1"/>
</dbReference>
<evidence type="ECO:0000256" key="2">
    <source>
        <dbReference type="ARBA" id="ARBA00022553"/>
    </source>
</evidence>
<dbReference type="InterPro" id="IPR049628">
    <property type="entry name" value="CNK1-3_SAM"/>
</dbReference>
<dbReference type="InterPro" id="IPR001849">
    <property type="entry name" value="PH_domain"/>
</dbReference>
<dbReference type="Proteomes" id="UP000261620">
    <property type="component" value="Unplaced"/>
</dbReference>
<feature type="compositionally biased region" description="Low complexity" evidence="3">
    <location>
        <begin position="265"/>
        <end position="284"/>
    </location>
</feature>
<dbReference type="PANTHER" id="PTHR12844">
    <property type="entry name" value="CONNECTOR ENCHANCER OF KINASE SUPPRESSOR OF RAS"/>
    <property type="match status" value="1"/>
</dbReference>
<feature type="region of interest" description="Disordered" evidence="3">
    <location>
        <begin position="339"/>
        <end position="384"/>
    </location>
</feature>
<dbReference type="InterPro" id="IPR036034">
    <property type="entry name" value="PDZ_sf"/>
</dbReference>
<dbReference type="STRING" id="94237.ENSMMOP00000004863"/>
<dbReference type="Gene3D" id="2.30.29.30">
    <property type="entry name" value="Pleckstrin-homology domain (PH domain)/Phosphotyrosine-binding domain (PTB)"/>
    <property type="match status" value="1"/>
</dbReference>
<dbReference type="InterPro" id="IPR001660">
    <property type="entry name" value="SAM"/>
</dbReference>
<reference evidence="8" key="1">
    <citation type="submission" date="2025-08" db="UniProtKB">
        <authorList>
            <consortium name="Ensembl"/>
        </authorList>
    </citation>
    <scope>IDENTIFICATION</scope>
</reference>
<evidence type="ECO:0000256" key="3">
    <source>
        <dbReference type="SAM" id="MobiDB-lite"/>
    </source>
</evidence>
<dbReference type="Pfam" id="PF00536">
    <property type="entry name" value="SAM_1"/>
    <property type="match status" value="1"/>
</dbReference>
<dbReference type="InterPro" id="IPR017874">
    <property type="entry name" value="CRIC_domain"/>
</dbReference>
<evidence type="ECO:0000259" key="6">
    <source>
        <dbReference type="PROSITE" id="PS50106"/>
    </source>
</evidence>
<feature type="domain" description="CRIC" evidence="7">
    <location>
        <begin position="84"/>
        <end position="178"/>
    </location>
</feature>
<dbReference type="Pfam" id="PF00169">
    <property type="entry name" value="PH"/>
    <property type="match status" value="1"/>
</dbReference>
<dbReference type="GO" id="GO:0016020">
    <property type="term" value="C:membrane"/>
    <property type="evidence" value="ECO:0007669"/>
    <property type="project" value="InterPro"/>
</dbReference>
<feature type="compositionally biased region" description="Acidic residues" evidence="3">
    <location>
        <begin position="627"/>
        <end position="637"/>
    </location>
</feature>
<dbReference type="InterPro" id="IPR001478">
    <property type="entry name" value="PDZ"/>
</dbReference>
<evidence type="ECO:0000259" key="5">
    <source>
        <dbReference type="PROSITE" id="PS50105"/>
    </source>
</evidence>
<feature type="domain" description="PDZ" evidence="6">
    <location>
        <begin position="209"/>
        <end position="264"/>
    </location>
</feature>
<dbReference type="PROSITE" id="PS50105">
    <property type="entry name" value="SAM_DOMAIN"/>
    <property type="match status" value="1"/>
</dbReference>
<dbReference type="CDD" id="cd09511">
    <property type="entry name" value="SAM_CNK1_2_3-suppressor"/>
    <property type="match status" value="1"/>
</dbReference>
<keyword evidence="9" id="KW-1185">Reference proteome</keyword>
<organism evidence="8 9">
    <name type="scientific">Mola mola</name>
    <name type="common">Ocean sunfish</name>
    <name type="synonym">Tetraodon mola</name>
    <dbReference type="NCBI Taxonomy" id="94237"/>
    <lineage>
        <taxon>Eukaryota</taxon>
        <taxon>Metazoa</taxon>
        <taxon>Chordata</taxon>
        <taxon>Craniata</taxon>
        <taxon>Vertebrata</taxon>
        <taxon>Euteleostomi</taxon>
        <taxon>Actinopterygii</taxon>
        <taxon>Neopterygii</taxon>
        <taxon>Teleostei</taxon>
        <taxon>Neoteleostei</taxon>
        <taxon>Acanthomorphata</taxon>
        <taxon>Eupercaria</taxon>
        <taxon>Tetraodontiformes</taxon>
        <taxon>Molidae</taxon>
        <taxon>Mola</taxon>
    </lineage>
</organism>
<dbReference type="PANTHER" id="PTHR12844:SF21">
    <property type="entry name" value="CONNECTOR ENHANCER OF KINASE SUPPRESSOR OF RAS 2"/>
    <property type="match status" value="1"/>
</dbReference>
<sequence>MALVMEPVSKWSTSQVVDWMKGLDDCLQQYVCVFERGGVCGERLLRISHAELEELGVSRIGHQELILEAVDLLCALNSGLETESVRTLAHKLGASAKNLQNFISGRRRSSQSESRSSRRLPNDLLTSVVDLITAAKSLLAWLDRSPFAAVADYSVTRNNVIQLCLELTTIVQQVCGIVCVCCKTLSEVCEHIVCVSSDPLVSQSAHLELVHLTNIKPSEGLGMYIKSTYDGLHVITGTTEGSPADRCKKIHAGDEVIQVNHQTVPTRSPGSSSATPSSTPTKSSALHDLHIPPPPAEPYTPRYSVSQRAFMKTSESSSNFDAHVFLRLCCCHRDETGALSGNEVSRNHGGVSVAKRAESPNSFLDQESRRGEEEEPVYCTTPTYGRLRPISMPMECNWVGDYEDPAKLNRENRREASLMRYVGLSGVDERSARDDYSSHTARPGKRSNETGKRTKRRSHHSQSPSHYVLQSNQRDSPPRDPASIYHVSQFLQSPLRRGLASLSRRRVSCKALGRGDCEGWLWRKRDAKGYFSQKWKKYWFVLKDNCLYWYINEEDEKAEGFVSLPEFKIDRASECRKKYAFKACHPKVKSFYFAADGVDDMNRWLSRLNMAAVGYAERERIRQEQDYWSESEHEDDTTSSPKQDSPPPPYDTYPRPPSVSHMSAYLEGRTTRLSSTETSRSRSSQEDFLCGDETGSPGRSSSSQRRSWQDLIETPLTEAGLHYLQTGPLEDAVFADPGPGGGTMVAGAVYTLPAQRNVMLPMAMQRLIPMATQGGKPRSFTLPRDCNLHTLLGPPAKEEQQARNGEFSQEHVNTCGRRKRAQIMHVVVNRTGRGTLGESGKEQKRVHALKDKENYKVFKVKGRLVTSVRVP</sequence>
<comment type="similarity">
    <text evidence="1">Belongs to the CNKSR family.</text>
</comment>
<dbReference type="PROSITE" id="PS51290">
    <property type="entry name" value="CRIC"/>
    <property type="match status" value="1"/>
</dbReference>
<reference evidence="8" key="2">
    <citation type="submission" date="2025-09" db="UniProtKB">
        <authorList>
            <consortium name="Ensembl"/>
        </authorList>
    </citation>
    <scope>IDENTIFICATION</scope>
</reference>
<protein>
    <recommendedName>
        <fullName evidence="10">Connector enhancer of kinase suppressor of Ras 2a</fullName>
    </recommendedName>
</protein>
<dbReference type="PROSITE" id="PS50106">
    <property type="entry name" value="PDZ"/>
    <property type="match status" value="1"/>
</dbReference>
<accession>A0A3Q3VTV8</accession>
<dbReference type="Gene3D" id="2.30.42.10">
    <property type="match status" value="1"/>
</dbReference>
<dbReference type="Pfam" id="PF10534">
    <property type="entry name" value="CRIC_ras_sig"/>
    <property type="match status" value="1"/>
</dbReference>
<dbReference type="InterPro" id="IPR011993">
    <property type="entry name" value="PH-like_dom_sf"/>
</dbReference>